<dbReference type="RefSeq" id="WP_091483613.1">
    <property type="nucleotide sequence ID" value="NZ_FOTR01000005.1"/>
</dbReference>
<reference evidence="3" key="1">
    <citation type="submission" date="2016-10" db="EMBL/GenBank/DDBJ databases">
        <authorList>
            <person name="Varghese N."/>
            <person name="Submissions S."/>
        </authorList>
    </citation>
    <scope>NUCLEOTIDE SEQUENCE [LARGE SCALE GENOMIC DNA]</scope>
    <source>
        <strain evidence="3">CGMCC 1.4250</strain>
    </source>
</reference>
<dbReference type="EMBL" id="FOTR01000005">
    <property type="protein sequence ID" value="SFL90804.1"/>
    <property type="molecule type" value="Genomic_DNA"/>
</dbReference>
<sequence>MELDGLAGKVYKVTDWLMTIVVTNLLWFIFNIPIAYLTFMLLVVDDMREIIAFSLYILILVPLLFFPATTAMFAVIRHKIMFSKNDVSIFKLFIKNWKVNFVRSMLGGSIFALLWVILVVDYFFFVNRINENFVYLFMLIGFFLVVMTLHFFSVTVHVHTKLLQAIKNAMIISLINPLLTLIIGVVSLAVIYCSFQVTTFLIPFFVGSLIVYVSFYGFYRFFTKMIDTTMPITSEKG</sequence>
<accession>A0A1I4LIE5</accession>
<dbReference type="Proteomes" id="UP000198565">
    <property type="component" value="Unassembled WGS sequence"/>
</dbReference>
<feature type="transmembrane region" description="Helical" evidence="1">
    <location>
        <begin position="170"/>
        <end position="192"/>
    </location>
</feature>
<dbReference type="InterPro" id="IPR006938">
    <property type="entry name" value="DUF624"/>
</dbReference>
<feature type="transmembrane region" description="Helical" evidence="1">
    <location>
        <begin position="21"/>
        <end position="44"/>
    </location>
</feature>
<feature type="transmembrane region" description="Helical" evidence="1">
    <location>
        <begin position="133"/>
        <end position="158"/>
    </location>
</feature>
<protein>
    <submittedName>
        <fullName evidence="2">Uncharacterized membrane protein YesL</fullName>
    </submittedName>
</protein>
<feature type="transmembrane region" description="Helical" evidence="1">
    <location>
        <begin position="50"/>
        <end position="76"/>
    </location>
</feature>
<proteinExistence type="predicted"/>
<dbReference type="Pfam" id="PF04854">
    <property type="entry name" value="DUF624"/>
    <property type="match status" value="1"/>
</dbReference>
<evidence type="ECO:0000313" key="3">
    <source>
        <dbReference type="Proteomes" id="UP000198565"/>
    </source>
</evidence>
<name>A0A1I4LIE5_9BACI</name>
<dbReference type="STRING" id="334253.SAMN04487943_10542"/>
<evidence type="ECO:0000313" key="2">
    <source>
        <dbReference type="EMBL" id="SFL90804.1"/>
    </source>
</evidence>
<gene>
    <name evidence="2" type="ORF">SAMN04487943_10542</name>
</gene>
<organism evidence="2 3">
    <name type="scientific">Gracilibacillus orientalis</name>
    <dbReference type="NCBI Taxonomy" id="334253"/>
    <lineage>
        <taxon>Bacteria</taxon>
        <taxon>Bacillati</taxon>
        <taxon>Bacillota</taxon>
        <taxon>Bacilli</taxon>
        <taxon>Bacillales</taxon>
        <taxon>Bacillaceae</taxon>
        <taxon>Gracilibacillus</taxon>
    </lineage>
</organism>
<feature type="transmembrane region" description="Helical" evidence="1">
    <location>
        <begin position="198"/>
        <end position="219"/>
    </location>
</feature>
<dbReference type="AlphaFoldDB" id="A0A1I4LIE5"/>
<feature type="transmembrane region" description="Helical" evidence="1">
    <location>
        <begin position="105"/>
        <end position="127"/>
    </location>
</feature>
<evidence type="ECO:0000256" key="1">
    <source>
        <dbReference type="SAM" id="Phobius"/>
    </source>
</evidence>
<keyword evidence="1" id="KW-1133">Transmembrane helix</keyword>
<dbReference type="OrthoDB" id="2182676at2"/>
<keyword evidence="1" id="KW-0812">Transmembrane</keyword>
<keyword evidence="3" id="KW-1185">Reference proteome</keyword>
<keyword evidence="1" id="KW-0472">Membrane</keyword>